<comment type="caution">
    <text evidence="1">The sequence shown here is derived from an EMBL/GenBank/DDBJ whole genome shotgun (WGS) entry which is preliminary data.</text>
</comment>
<sequence length="505" mass="53420">MVSAFHPALPVRLSGRAQVAGRRERNQHLDDEVPRARPVGVFQIDTVDGPDLRGGLVRRYRNRLLAGLSAGLVGTLLAACSGFGAGSDDSGGQTITALVAAAGAGQKEQYDQYYQALAEEFHKETGATVNFQYYNGGAQENSIVQTSLVSGSGPDVIGYGSALGGTLYGTQGFLTLSQQDWDQVGGRDSWNPSTLSVSGPSPTEDIGVPSFSVPYMVAYNKAMFAKAGITGPPRTWNEWIEDAQKIQAASPGVYGAGFDPADTLDPWKFVWSYTHQLGGSLLSRDGKEAQLDSDQVKTAIGFYFSQLYQYHIVPPESLTWNNAQMLSAFTAGKVAMLPIATRSTLTAAQSSPVANDIAFAPLPSVPFGMAGRPAGGTPALSIVSGQFWAVFKYAENKKSLALALAKASNSDAVVLKQYQSLGWTPSTKAGIEMLAKAQPDAKPFLDVAASQEATEFTSAWAQLQAGLSTTINKVGSSLAVNGRWNDQELSSELAAGQQAAQAALK</sequence>
<evidence type="ECO:0000313" key="1">
    <source>
        <dbReference type="EMBL" id="TVT25352.1"/>
    </source>
</evidence>
<dbReference type="OrthoDB" id="2507686at2"/>
<evidence type="ECO:0000313" key="2">
    <source>
        <dbReference type="Proteomes" id="UP000318578"/>
    </source>
</evidence>
<dbReference type="Pfam" id="PF01547">
    <property type="entry name" value="SBP_bac_1"/>
    <property type="match status" value="1"/>
</dbReference>
<accession>A0A558AM62</accession>
<dbReference type="InterPro" id="IPR050490">
    <property type="entry name" value="Bact_solute-bd_prot1"/>
</dbReference>
<dbReference type="Gene3D" id="3.40.190.10">
    <property type="entry name" value="Periplasmic binding protein-like II"/>
    <property type="match status" value="2"/>
</dbReference>
<dbReference type="Proteomes" id="UP000318578">
    <property type="component" value="Unassembled WGS sequence"/>
</dbReference>
<dbReference type="EMBL" id="VJZA01000003">
    <property type="protein sequence ID" value="TVT25352.1"/>
    <property type="molecule type" value="Genomic_DNA"/>
</dbReference>
<proteinExistence type="predicted"/>
<dbReference type="PANTHER" id="PTHR43649:SF12">
    <property type="entry name" value="DIACETYLCHITOBIOSE BINDING PROTEIN DASA"/>
    <property type="match status" value="1"/>
</dbReference>
<name>A0A558AM62_9PSEU</name>
<protein>
    <submittedName>
        <fullName evidence="1">Extracellular solute-binding protein</fullName>
    </submittedName>
</protein>
<dbReference type="PANTHER" id="PTHR43649">
    <property type="entry name" value="ARABINOSE-BINDING PROTEIN-RELATED"/>
    <property type="match status" value="1"/>
</dbReference>
<dbReference type="SUPFAM" id="SSF53850">
    <property type="entry name" value="Periplasmic binding protein-like II"/>
    <property type="match status" value="1"/>
</dbReference>
<reference evidence="1 2" key="1">
    <citation type="submission" date="2019-07" db="EMBL/GenBank/DDBJ databases">
        <title>New species of Amycolatopsis and Streptomyces.</title>
        <authorList>
            <person name="Duangmal K."/>
            <person name="Teo W.F.A."/>
            <person name="Lipun K."/>
        </authorList>
    </citation>
    <scope>NUCLEOTIDE SEQUENCE [LARGE SCALE GENOMIC DNA]</scope>
    <source>
        <strain evidence="1 2">JCM 30562</strain>
    </source>
</reference>
<keyword evidence="2" id="KW-1185">Reference proteome</keyword>
<gene>
    <name evidence="1" type="ORF">FNH06_03545</name>
</gene>
<dbReference type="InterPro" id="IPR006059">
    <property type="entry name" value="SBP"/>
</dbReference>
<organism evidence="1 2">
    <name type="scientific">Amycolatopsis acidiphila</name>
    <dbReference type="NCBI Taxonomy" id="715473"/>
    <lineage>
        <taxon>Bacteria</taxon>
        <taxon>Bacillati</taxon>
        <taxon>Actinomycetota</taxon>
        <taxon>Actinomycetes</taxon>
        <taxon>Pseudonocardiales</taxon>
        <taxon>Pseudonocardiaceae</taxon>
        <taxon>Amycolatopsis</taxon>
    </lineage>
</organism>
<dbReference type="AlphaFoldDB" id="A0A558AM62"/>